<reference evidence="1 2" key="1">
    <citation type="submission" date="2024-08" db="EMBL/GenBank/DDBJ databases">
        <title>Gnathostoma spinigerum genome.</title>
        <authorList>
            <person name="Gonzalez-Bertolin B."/>
            <person name="Monzon S."/>
            <person name="Zaballos A."/>
            <person name="Jimenez P."/>
            <person name="Dekumyoy P."/>
            <person name="Varona S."/>
            <person name="Cuesta I."/>
            <person name="Sumanam S."/>
            <person name="Adisakwattana P."/>
            <person name="Gasser R.B."/>
            <person name="Hernandez-Gonzalez A."/>
            <person name="Young N.D."/>
            <person name="Perteguer M.J."/>
        </authorList>
    </citation>
    <scope>NUCLEOTIDE SEQUENCE [LARGE SCALE GENOMIC DNA]</scope>
    <source>
        <strain evidence="1">AL3</strain>
        <tissue evidence="1">Liver</tissue>
    </source>
</reference>
<evidence type="ECO:0008006" key="3">
    <source>
        <dbReference type="Google" id="ProtNLM"/>
    </source>
</evidence>
<gene>
    <name evidence="1" type="ORF">AB6A40_008162</name>
</gene>
<dbReference type="AlphaFoldDB" id="A0ABD6ENK7"/>
<name>A0ABD6ENK7_9BILA</name>
<evidence type="ECO:0000313" key="2">
    <source>
        <dbReference type="Proteomes" id="UP001608902"/>
    </source>
</evidence>
<proteinExistence type="predicted"/>
<comment type="caution">
    <text evidence="1">The sequence shown here is derived from an EMBL/GenBank/DDBJ whole genome shotgun (WGS) entry which is preliminary data.</text>
</comment>
<organism evidence="1 2">
    <name type="scientific">Gnathostoma spinigerum</name>
    <dbReference type="NCBI Taxonomy" id="75299"/>
    <lineage>
        <taxon>Eukaryota</taxon>
        <taxon>Metazoa</taxon>
        <taxon>Ecdysozoa</taxon>
        <taxon>Nematoda</taxon>
        <taxon>Chromadorea</taxon>
        <taxon>Rhabditida</taxon>
        <taxon>Spirurina</taxon>
        <taxon>Gnathostomatomorpha</taxon>
        <taxon>Gnathostomatoidea</taxon>
        <taxon>Gnathostomatidae</taxon>
        <taxon>Gnathostoma</taxon>
    </lineage>
</organism>
<keyword evidence="2" id="KW-1185">Reference proteome</keyword>
<dbReference type="EMBL" id="JBGFUD010007237">
    <property type="protein sequence ID" value="MFH4981453.1"/>
    <property type="molecule type" value="Genomic_DNA"/>
</dbReference>
<accession>A0ABD6ENK7</accession>
<dbReference type="Proteomes" id="UP001608902">
    <property type="component" value="Unassembled WGS sequence"/>
</dbReference>
<protein>
    <recommendedName>
        <fullName evidence="3">Cytochrome oxidase subunit I</fullName>
    </recommendedName>
</protein>
<sequence>MTYIVEWHLESSIQSQRIPMEYDWPWRSSIIPSSILPIHQTS</sequence>
<evidence type="ECO:0000313" key="1">
    <source>
        <dbReference type="EMBL" id="MFH4981453.1"/>
    </source>
</evidence>